<dbReference type="KEGG" id="stac:ABII15_23640"/>
<proteinExistence type="predicted"/>
<dbReference type="EMBL" id="CP159534">
    <property type="protein sequence ID" value="XCJ72768.1"/>
    <property type="molecule type" value="Genomic_DNA"/>
</dbReference>
<dbReference type="RefSeq" id="WP_353944288.1">
    <property type="nucleotide sequence ID" value="NZ_CP159534.1"/>
</dbReference>
<keyword evidence="1" id="KW-0732">Signal</keyword>
<evidence type="ECO:0000313" key="2">
    <source>
        <dbReference type="EMBL" id="XCJ72768.1"/>
    </source>
</evidence>
<reference evidence="2" key="1">
    <citation type="submission" date="2024-06" db="EMBL/GenBank/DDBJ databases">
        <title>Streptomyces sp. strain HUAS MG91 genome sequences.</title>
        <authorList>
            <person name="Mo P."/>
        </authorList>
    </citation>
    <scope>NUCLEOTIDE SEQUENCE</scope>
    <source>
        <strain evidence="2">HUAS MG91</strain>
    </source>
</reference>
<accession>A0AAU8IVY2</accession>
<name>A0AAU8IVY2_9ACTN</name>
<feature type="signal peptide" evidence="1">
    <location>
        <begin position="1"/>
        <end position="28"/>
    </location>
</feature>
<sequence length="198" mass="21488">MSTPFPTHLRQWATAVLALLLLTLTSCSGDDDSPRAPRTAATVCDHKLSGPVFGRLLGDDGVRSEDTSHFHPTKWRAGGYCWLHGTENRFISVSYLWKKTLKNKPGTSPSPTPSAPHDTFTVGSTTGTVADHRASIDMPCEAPGVFKKGEVVLNVEVMDMPPYQPFDRALRRHLAEAGIKATHYLAGEVFACPAGRSS</sequence>
<evidence type="ECO:0008006" key="3">
    <source>
        <dbReference type="Google" id="ProtNLM"/>
    </source>
</evidence>
<dbReference type="AlphaFoldDB" id="A0AAU8IVY2"/>
<gene>
    <name evidence="2" type="ORF">ABII15_23640</name>
</gene>
<organism evidence="2">
    <name type="scientific">Streptomyces tabacisoli</name>
    <dbReference type="NCBI Taxonomy" id="3156398"/>
    <lineage>
        <taxon>Bacteria</taxon>
        <taxon>Bacillati</taxon>
        <taxon>Actinomycetota</taxon>
        <taxon>Actinomycetes</taxon>
        <taxon>Kitasatosporales</taxon>
        <taxon>Streptomycetaceae</taxon>
        <taxon>Streptomyces</taxon>
    </lineage>
</organism>
<protein>
    <recommendedName>
        <fullName evidence="3">Lipoprotein</fullName>
    </recommendedName>
</protein>
<evidence type="ECO:0000256" key="1">
    <source>
        <dbReference type="SAM" id="SignalP"/>
    </source>
</evidence>
<feature type="chain" id="PRO_5043459580" description="Lipoprotein" evidence="1">
    <location>
        <begin position="29"/>
        <end position="198"/>
    </location>
</feature>